<dbReference type="GO" id="GO:0016020">
    <property type="term" value="C:membrane"/>
    <property type="evidence" value="ECO:0007669"/>
    <property type="project" value="UniProtKB-SubCell"/>
</dbReference>
<accession>A0A3N0E2R8</accession>
<feature type="transmembrane region" description="Helical" evidence="5">
    <location>
        <begin position="138"/>
        <end position="156"/>
    </location>
</feature>
<keyword evidence="7" id="KW-1185">Reference proteome</keyword>
<dbReference type="RefSeq" id="WP_123203028.1">
    <property type="nucleotide sequence ID" value="NZ_RJMB01000026.1"/>
</dbReference>
<evidence type="ECO:0000313" key="7">
    <source>
        <dbReference type="Proteomes" id="UP000269198"/>
    </source>
</evidence>
<feature type="transmembrane region" description="Helical" evidence="5">
    <location>
        <begin position="80"/>
        <end position="98"/>
    </location>
</feature>
<protein>
    <submittedName>
        <fullName evidence="6">Metal-sensitive transcriptional repressor family protein</fullName>
    </submittedName>
</protein>
<name>A0A3N0E2R8_9ACTN</name>
<evidence type="ECO:0000256" key="3">
    <source>
        <dbReference type="ARBA" id="ARBA00022989"/>
    </source>
</evidence>
<dbReference type="InterPro" id="IPR027359">
    <property type="entry name" value="Volt_channel_dom_sf"/>
</dbReference>
<dbReference type="AlphaFoldDB" id="A0A3N0E2R8"/>
<evidence type="ECO:0000313" key="6">
    <source>
        <dbReference type="EMBL" id="RNL82116.1"/>
    </source>
</evidence>
<keyword evidence="4 5" id="KW-0472">Membrane</keyword>
<comment type="subcellular location">
    <subcellularLocation>
        <location evidence="1">Membrane</location>
        <topology evidence="1">Multi-pass membrane protein</topology>
    </subcellularLocation>
</comment>
<sequence>MEEPSASSRSSQLERKLAVPVLLAALASIPAVPLALWGEGPVGTVGTVVNRVAGLVLWVEWLLLIVLAEERLEWLRQHKWSTLVVLLTIPAVLFMVGPAQALRLVHVVATLRLVHLTRLVKVGRVLGRWLALSDTARITLLATSALAAGTLAMFVLADPESDSRRLLLTAVDRVGLPWPVLLCGALLLGTIAAAFGYVWFRRRGSPETRDGSETDGS</sequence>
<evidence type="ECO:0000256" key="5">
    <source>
        <dbReference type="SAM" id="Phobius"/>
    </source>
</evidence>
<dbReference type="Gene3D" id="1.20.120.350">
    <property type="entry name" value="Voltage-gated potassium channels. Chain C"/>
    <property type="match status" value="1"/>
</dbReference>
<keyword evidence="3 5" id="KW-1133">Transmembrane helix</keyword>
<organism evidence="6 7">
    <name type="scientific">Halostreptopolyspora alba</name>
    <dbReference type="NCBI Taxonomy" id="2487137"/>
    <lineage>
        <taxon>Bacteria</taxon>
        <taxon>Bacillati</taxon>
        <taxon>Actinomycetota</taxon>
        <taxon>Actinomycetes</taxon>
        <taxon>Streptosporangiales</taxon>
        <taxon>Nocardiopsidaceae</taxon>
        <taxon>Halostreptopolyspora</taxon>
    </lineage>
</organism>
<dbReference type="EMBL" id="RJMB01000026">
    <property type="protein sequence ID" value="RNL82116.1"/>
    <property type="molecule type" value="Genomic_DNA"/>
</dbReference>
<evidence type="ECO:0000256" key="2">
    <source>
        <dbReference type="ARBA" id="ARBA00022692"/>
    </source>
</evidence>
<reference evidence="6 7" key="1">
    <citation type="submission" date="2018-11" db="EMBL/GenBank/DDBJ databases">
        <title>The genome draft of YIM 96095.</title>
        <authorList>
            <person name="Tang S.-K."/>
            <person name="Chunyu W.-X."/>
            <person name="Feng Y.-Z."/>
        </authorList>
    </citation>
    <scope>NUCLEOTIDE SEQUENCE [LARGE SCALE GENOMIC DNA]</scope>
    <source>
        <strain evidence="6 7">YIM 96095</strain>
    </source>
</reference>
<evidence type="ECO:0000256" key="4">
    <source>
        <dbReference type="ARBA" id="ARBA00023136"/>
    </source>
</evidence>
<feature type="transmembrane region" description="Helical" evidence="5">
    <location>
        <begin position="17"/>
        <end position="36"/>
    </location>
</feature>
<evidence type="ECO:0000256" key="1">
    <source>
        <dbReference type="ARBA" id="ARBA00004141"/>
    </source>
</evidence>
<proteinExistence type="predicted"/>
<comment type="caution">
    <text evidence="6">The sequence shown here is derived from an EMBL/GenBank/DDBJ whole genome shotgun (WGS) entry which is preliminary data.</text>
</comment>
<gene>
    <name evidence="6" type="ORF">EFW17_20340</name>
</gene>
<feature type="transmembrane region" description="Helical" evidence="5">
    <location>
        <begin position="176"/>
        <end position="200"/>
    </location>
</feature>
<dbReference type="Proteomes" id="UP000269198">
    <property type="component" value="Unassembled WGS sequence"/>
</dbReference>
<feature type="transmembrane region" description="Helical" evidence="5">
    <location>
        <begin position="48"/>
        <end position="68"/>
    </location>
</feature>
<keyword evidence="2 5" id="KW-0812">Transmembrane</keyword>
<dbReference type="OrthoDB" id="3428146at2"/>